<feature type="domain" description="THIF-type NAD/FAD binding fold" evidence="6">
    <location>
        <begin position="25"/>
        <end position="533"/>
    </location>
</feature>
<accession>A0A0P4VXZ9</accession>
<dbReference type="InterPro" id="IPR035985">
    <property type="entry name" value="Ubiquitin-activating_enz"/>
</dbReference>
<dbReference type="UniPathway" id="UPA00885"/>
<dbReference type="PANTHER" id="PTHR10953">
    <property type="entry name" value="UBIQUITIN-ACTIVATING ENZYME E1"/>
    <property type="match status" value="1"/>
</dbReference>
<dbReference type="GO" id="GO:0019781">
    <property type="term" value="F:NEDD8 activating enzyme activity"/>
    <property type="evidence" value="ECO:0007669"/>
    <property type="project" value="UniProtKB-UniRule"/>
</dbReference>
<dbReference type="Pfam" id="PF00899">
    <property type="entry name" value="ThiF"/>
    <property type="match status" value="1"/>
</dbReference>
<dbReference type="InterPro" id="IPR030667">
    <property type="entry name" value="APP-BP1"/>
</dbReference>
<dbReference type="Gene3D" id="3.40.50.720">
    <property type="entry name" value="NAD(P)-binding Rossmann-like Domain"/>
    <property type="match status" value="2"/>
</dbReference>
<dbReference type="CDD" id="cd01493">
    <property type="entry name" value="APPBP1_RUB"/>
    <property type="match status" value="1"/>
</dbReference>
<dbReference type="GO" id="GO:0045116">
    <property type="term" value="P:protein neddylation"/>
    <property type="evidence" value="ECO:0007669"/>
    <property type="project" value="UniProtKB-UniRule"/>
</dbReference>
<name>A0A0P4VXZ9_SCYOL</name>
<proteinExistence type="inferred from homology"/>
<evidence type="ECO:0000256" key="2">
    <source>
        <dbReference type="ARBA" id="ARBA00006868"/>
    </source>
</evidence>
<dbReference type="InterPro" id="IPR000594">
    <property type="entry name" value="ThiF_NAD_FAD-bd"/>
</dbReference>
<evidence type="ECO:0000256" key="1">
    <source>
        <dbReference type="ARBA" id="ARBA00005032"/>
    </source>
</evidence>
<evidence type="ECO:0000256" key="5">
    <source>
        <dbReference type="PIRNR" id="PIRNR039099"/>
    </source>
</evidence>
<dbReference type="GO" id="GO:0005737">
    <property type="term" value="C:cytoplasm"/>
    <property type="evidence" value="ECO:0007669"/>
    <property type="project" value="TreeGrafter"/>
</dbReference>
<dbReference type="FunFam" id="3.40.50.720:FF:000475">
    <property type="entry name" value="NEDD8-activating enzyme E1 regulatory subunit"/>
    <property type="match status" value="1"/>
</dbReference>
<protein>
    <recommendedName>
        <fullName evidence="3 5">NEDD8-activating enzyme E1 regulatory subunit</fullName>
    </recommendedName>
</protein>
<evidence type="ECO:0000256" key="3">
    <source>
        <dbReference type="ARBA" id="ARBA00015407"/>
    </source>
</evidence>
<evidence type="ECO:0000256" key="4">
    <source>
        <dbReference type="ARBA" id="ARBA00022786"/>
    </source>
</evidence>
<keyword evidence="4 5" id="KW-0833">Ubl conjugation pathway</keyword>
<dbReference type="EMBL" id="GDRN01104620">
    <property type="protein sequence ID" value="JAI57881.1"/>
    <property type="molecule type" value="Transcribed_RNA"/>
</dbReference>
<reference evidence="7" key="1">
    <citation type="submission" date="2015-09" db="EMBL/GenBank/DDBJ databases">
        <title>Scylla olivacea transcriptome.</title>
        <authorList>
            <person name="Ikhwanuddin M."/>
        </authorList>
    </citation>
    <scope>NUCLEOTIDE SEQUENCE</scope>
</reference>
<dbReference type="InterPro" id="IPR045886">
    <property type="entry name" value="ThiF/MoeB/HesA"/>
</dbReference>
<dbReference type="PIRSF" id="PIRSF039099">
    <property type="entry name" value="APP-BP1"/>
    <property type="match status" value="1"/>
</dbReference>
<sequence length="543" mass="60964">MLRVHHSMESAAPASCEQTEKAKKYDRQLRLWGDHGQSLLEIGHVCLINASATGTETLKSLVLPGLGAVTIIDDAKVAHQDTGNNFFVDLASIGRPRGEVALRLLLELNPEVRGTFVDQPLQEILDNQPEFFTPFTCVIATCLPESTLLTLSKVLWDAKIPLVVVRSYGMIGYIRIQIEEHTVIESHPDNEIPDLRLDRPFSALEKYMDSLDLDAMDDKEHSHVPYVVILYKFLQKWNQEHGAPPKNYKEKKLFIQLVKTGMREKESGENEENFDEAVKAVNTSLLPTSIPSGVQTLLNEAANITPSPTTKPFWIMARALHEFVSSEGRGVLPVRGTIPDMTADSEKYIKIQSLYRDQAAQDADWVLRRVQEHSQQLGPRKVMPSLENDVKNFCKNAHALRVIKGKPIVEEYKGSINLSEIGAHLENPESDLVWYVMLRAVDQFHSEFRAYPGYFQDQVETDIVRLKVCVNRLLADWGCGPIVKDDFIHEMCRYGASEVHSVAAYIGGCAAQEVIKIITAQYVPINNTHIYNAIAATSGTFML</sequence>
<evidence type="ECO:0000259" key="6">
    <source>
        <dbReference type="Pfam" id="PF00899"/>
    </source>
</evidence>
<dbReference type="SUPFAM" id="SSF69572">
    <property type="entry name" value="Activating enzymes of the ubiquitin-like proteins"/>
    <property type="match status" value="1"/>
</dbReference>
<organism evidence="7">
    <name type="scientific">Scylla olivacea</name>
    <name type="common">Orange mud crab</name>
    <name type="synonym">Cancer olivacea</name>
    <dbReference type="NCBI Taxonomy" id="85551"/>
    <lineage>
        <taxon>Eukaryota</taxon>
        <taxon>Metazoa</taxon>
        <taxon>Ecdysozoa</taxon>
        <taxon>Arthropoda</taxon>
        <taxon>Crustacea</taxon>
        <taxon>Multicrustacea</taxon>
        <taxon>Malacostraca</taxon>
        <taxon>Eumalacostraca</taxon>
        <taxon>Eucarida</taxon>
        <taxon>Decapoda</taxon>
        <taxon>Pleocyemata</taxon>
        <taxon>Brachyura</taxon>
        <taxon>Eubrachyura</taxon>
        <taxon>Portunoidea</taxon>
        <taxon>Portunidae</taxon>
        <taxon>Portuninae</taxon>
        <taxon>Scylla</taxon>
    </lineage>
</organism>
<dbReference type="PANTHER" id="PTHR10953:SF29">
    <property type="entry name" value="NEDD8-ACTIVATING ENZYME E1 REGULATORY SUBUNIT"/>
    <property type="match status" value="1"/>
</dbReference>
<evidence type="ECO:0000313" key="7">
    <source>
        <dbReference type="EMBL" id="JAI57881.1"/>
    </source>
</evidence>
<dbReference type="AlphaFoldDB" id="A0A0P4VXZ9"/>
<comment type="pathway">
    <text evidence="1 5">Protein modification; protein neddylation.</text>
</comment>
<comment type="similarity">
    <text evidence="2 5">Belongs to the ubiquitin-activating E1 family. ULA1 subfamily.</text>
</comment>